<comment type="similarity">
    <text evidence="1 3">Belongs to the D-isomer specific 2-hydroxyacid dehydrogenase family.</text>
</comment>
<dbReference type="InterPro" id="IPR006140">
    <property type="entry name" value="D-isomer_DH_NAD-bd"/>
</dbReference>
<dbReference type="AlphaFoldDB" id="A0AAU8JKW6"/>
<dbReference type="InterPro" id="IPR006139">
    <property type="entry name" value="D-isomer_2_OHA_DH_cat_dom"/>
</dbReference>
<feature type="domain" description="D-isomer specific 2-hydroxyacid dehydrogenase catalytic" evidence="4">
    <location>
        <begin position="6"/>
        <end position="321"/>
    </location>
</feature>
<dbReference type="FunFam" id="3.40.50.720:FF:000462">
    <property type="entry name" value="Glyoxylate reductase (NADP+)"/>
    <property type="match status" value="1"/>
</dbReference>
<dbReference type="SUPFAM" id="SSF51735">
    <property type="entry name" value="NAD(P)-binding Rossmann-fold domains"/>
    <property type="match status" value="1"/>
</dbReference>
<evidence type="ECO:0000259" key="4">
    <source>
        <dbReference type="Pfam" id="PF00389"/>
    </source>
</evidence>
<dbReference type="EC" id="1.1.1.-" evidence="6"/>
<accession>A0AAU8JKW6</accession>
<dbReference type="Pfam" id="PF02826">
    <property type="entry name" value="2-Hacid_dh_C"/>
    <property type="match status" value="1"/>
</dbReference>
<dbReference type="Gene3D" id="3.40.50.720">
    <property type="entry name" value="NAD(P)-binding Rossmann-like Domain"/>
    <property type="match status" value="2"/>
</dbReference>
<name>A0AAU8JKW6_9CYAN</name>
<evidence type="ECO:0000256" key="1">
    <source>
        <dbReference type="ARBA" id="ARBA00005854"/>
    </source>
</evidence>
<feature type="domain" description="D-isomer specific 2-hydroxyacid dehydrogenase NAD-binding" evidence="5">
    <location>
        <begin position="111"/>
        <end position="289"/>
    </location>
</feature>
<dbReference type="GO" id="GO:0016618">
    <property type="term" value="F:hydroxypyruvate reductase [NAD(P)H] activity"/>
    <property type="evidence" value="ECO:0007669"/>
    <property type="project" value="TreeGrafter"/>
</dbReference>
<dbReference type="Pfam" id="PF00389">
    <property type="entry name" value="2-Hacid_dh"/>
    <property type="match status" value="1"/>
</dbReference>
<gene>
    <name evidence="6" type="ORF">ABWT76_001778</name>
</gene>
<dbReference type="RefSeq" id="WP_054465630.1">
    <property type="nucleotide sequence ID" value="NZ_CP159837.1"/>
</dbReference>
<evidence type="ECO:0000256" key="2">
    <source>
        <dbReference type="ARBA" id="ARBA00023002"/>
    </source>
</evidence>
<dbReference type="PANTHER" id="PTHR10996">
    <property type="entry name" value="2-HYDROXYACID DEHYDROGENASE-RELATED"/>
    <property type="match status" value="1"/>
</dbReference>
<dbReference type="EMBL" id="CP159837">
    <property type="protein sequence ID" value="XCM38900.1"/>
    <property type="molecule type" value="Genomic_DNA"/>
</dbReference>
<dbReference type="InterPro" id="IPR050223">
    <property type="entry name" value="D-isomer_2-hydroxyacid_DH"/>
</dbReference>
<keyword evidence="2 3" id="KW-0560">Oxidoreductase</keyword>
<dbReference type="PANTHER" id="PTHR10996:SF283">
    <property type="entry name" value="GLYOXYLATE_HYDROXYPYRUVATE REDUCTASE B"/>
    <property type="match status" value="1"/>
</dbReference>
<sequence>MPKFKVFVTRRIPKVALPPLEAIADLEVWPETLPPSYSVLQAKIPQVDGLLCLLTDRIDQPLIDAGLMLKVISLMAVGYDNIHIPTATARKIPVGYTPGVLTDATADFAWALLMAAARRVVEGDRFTRSGGWQTWEPQLLLGPDVSGATLGIIGLGRIGQAMARRAKGFEMRILYSSRHRQDPELERSLGVEFVELEDLLQASDFVSLHTSLSDQTYHLLSDRQFQLMKSSAILINTARGQIVDSDALYRALVQGTIAGAAIDVTEPEPIPNDSPLLTLDNLIITPHIGSASRPTREKMAMMAAANLIAGLQGDRLPNCVNPQVYD</sequence>
<reference evidence="6" key="1">
    <citation type="submission" date="2024-07" db="EMBL/GenBank/DDBJ databases">
        <authorList>
            <person name="Kim Y.J."/>
            <person name="Jeong J.Y."/>
        </authorList>
    </citation>
    <scope>NUCLEOTIDE SEQUENCE</scope>
    <source>
        <strain evidence="6">GIHE-MW2</strain>
    </source>
</reference>
<dbReference type="InterPro" id="IPR036291">
    <property type="entry name" value="NAD(P)-bd_dom_sf"/>
</dbReference>
<dbReference type="GO" id="GO:0030267">
    <property type="term" value="F:glyoxylate reductase (NADPH) activity"/>
    <property type="evidence" value="ECO:0007669"/>
    <property type="project" value="TreeGrafter"/>
</dbReference>
<evidence type="ECO:0000256" key="3">
    <source>
        <dbReference type="RuleBase" id="RU003719"/>
    </source>
</evidence>
<dbReference type="GO" id="GO:0051287">
    <property type="term" value="F:NAD binding"/>
    <property type="evidence" value="ECO:0007669"/>
    <property type="project" value="InterPro"/>
</dbReference>
<dbReference type="SUPFAM" id="SSF52283">
    <property type="entry name" value="Formate/glycerate dehydrogenase catalytic domain-like"/>
    <property type="match status" value="1"/>
</dbReference>
<dbReference type="PROSITE" id="PS00671">
    <property type="entry name" value="D_2_HYDROXYACID_DH_3"/>
    <property type="match status" value="1"/>
</dbReference>
<evidence type="ECO:0000259" key="5">
    <source>
        <dbReference type="Pfam" id="PF02826"/>
    </source>
</evidence>
<dbReference type="InterPro" id="IPR029753">
    <property type="entry name" value="D-isomer_DH_CS"/>
</dbReference>
<dbReference type="GO" id="GO:0005829">
    <property type="term" value="C:cytosol"/>
    <property type="evidence" value="ECO:0007669"/>
    <property type="project" value="TreeGrafter"/>
</dbReference>
<evidence type="ECO:0000313" key="6">
    <source>
        <dbReference type="EMBL" id="XCM38900.1"/>
    </source>
</evidence>
<protein>
    <submittedName>
        <fullName evidence="6">D-glycerate dehydrogenase</fullName>
        <ecNumber evidence="6">1.1.1.-</ecNumber>
    </submittedName>
</protein>
<organism evidence="6">
    <name type="scientific">Planktothricoides raciborskii GIHE-MW2</name>
    <dbReference type="NCBI Taxonomy" id="2792601"/>
    <lineage>
        <taxon>Bacteria</taxon>
        <taxon>Bacillati</taxon>
        <taxon>Cyanobacteriota</taxon>
        <taxon>Cyanophyceae</taxon>
        <taxon>Oscillatoriophycideae</taxon>
        <taxon>Oscillatoriales</taxon>
        <taxon>Oscillatoriaceae</taxon>
        <taxon>Planktothricoides</taxon>
    </lineage>
</organism>
<dbReference type="CDD" id="cd05301">
    <property type="entry name" value="GDH"/>
    <property type="match status" value="1"/>
</dbReference>
<proteinExistence type="inferred from homology"/>